<gene>
    <name evidence="2" type="ORF">CWI37_1878p0010</name>
    <name evidence="3" type="ORF">CWI38_1293p0010</name>
</gene>
<dbReference type="VEuPathDB" id="MicrosporidiaDB:CWI38_1293p0010"/>
<comment type="similarity">
    <text evidence="1">Belongs to the FAM72 family.</text>
</comment>
<dbReference type="Proteomes" id="UP000292282">
    <property type="component" value="Unassembled WGS sequence"/>
</dbReference>
<dbReference type="VEuPathDB" id="MicrosporidiaDB:CWI37_1878p0010"/>
<dbReference type="PANTHER" id="PTHR31841:SF1">
    <property type="entry name" value="PROTEIN FAM72A-RELATED"/>
    <property type="match status" value="1"/>
</dbReference>
<dbReference type="Pfam" id="PF14976">
    <property type="entry name" value="YPEH2ZP"/>
    <property type="match status" value="1"/>
</dbReference>
<evidence type="ECO:0000313" key="5">
    <source>
        <dbReference type="Proteomes" id="UP000292362"/>
    </source>
</evidence>
<evidence type="ECO:0000313" key="2">
    <source>
        <dbReference type="EMBL" id="TBT98155.1"/>
    </source>
</evidence>
<dbReference type="PANTHER" id="PTHR31841">
    <property type="entry name" value="PROTEIN FAM72A-RELATED"/>
    <property type="match status" value="1"/>
</dbReference>
<protein>
    <submittedName>
        <fullName evidence="2">FAM72-like protein</fullName>
    </submittedName>
</protein>
<name>A0A4Q9KU96_9MICR</name>
<dbReference type="GO" id="GO:0005829">
    <property type="term" value="C:cytosol"/>
    <property type="evidence" value="ECO:0007669"/>
    <property type="project" value="TreeGrafter"/>
</dbReference>
<sequence>MCEEEIDQERILKNKSVYVLHCSDCNAVLCKRGMRAMLLADINVQLFSTDRPLDTVQLASRDYFTLSCRCMIRDVACYMCGNIVGYHVSQPCKKCLNSRNNGHLWIFDMEKIAWRKRCSIQGSILRWNVLCPYEIENEDEIVIR</sequence>
<accession>A0A4Q9KU96</accession>
<dbReference type="OrthoDB" id="2526683at2759"/>
<dbReference type="AlphaFoldDB" id="A0A4Q9KU96"/>
<dbReference type="EMBL" id="PITK01001293">
    <property type="protein sequence ID" value="TBU11266.1"/>
    <property type="molecule type" value="Genomic_DNA"/>
</dbReference>
<dbReference type="InterPro" id="IPR026768">
    <property type="entry name" value="YPEH2ZP"/>
</dbReference>
<comment type="caution">
    <text evidence="2">The sequence shown here is derived from an EMBL/GenBank/DDBJ whole genome shotgun (WGS) entry which is preliminary data.</text>
</comment>
<dbReference type="Proteomes" id="UP000292362">
    <property type="component" value="Unassembled WGS sequence"/>
</dbReference>
<proteinExistence type="inferred from homology"/>
<reference evidence="4 5" key="1">
    <citation type="submission" date="2017-12" db="EMBL/GenBank/DDBJ databases">
        <authorList>
            <person name="Pombert J.-F."/>
            <person name="Haag K.L."/>
            <person name="Ebert D."/>
        </authorList>
    </citation>
    <scope>NUCLEOTIDE SEQUENCE [LARGE SCALE GENOMIC DNA]</scope>
    <source>
        <strain evidence="2">FI-OER-3-3</strain>
        <strain evidence="3">IL-G-3</strain>
    </source>
</reference>
<evidence type="ECO:0000256" key="1">
    <source>
        <dbReference type="ARBA" id="ARBA00006888"/>
    </source>
</evidence>
<dbReference type="EMBL" id="PITJ01001878">
    <property type="protein sequence ID" value="TBT98155.1"/>
    <property type="molecule type" value="Genomic_DNA"/>
</dbReference>
<organism evidence="2 5">
    <name type="scientific">Hamiltosporidium tvaerminnensis</name>
    <dbReference type="NCBI Taxonomy" id="1176355"/>
    <lineage>
        <taxon>Eukaryota</taxon>
        <taxon>Fungi</taxon>
        <taxon>Fungi incertae sedis</taxon>
        <taxon>Microsporidia</taxon>
        <taxon>Dubosqiidae</taxon>
        <taxon>Hamiltosporidium</taxon>
    </lineage>
</organism>
<keyword evidence="4" id="KW-1185">Reference proteome</keyword>
<evidence type="ECO:0000313" key="4">
    <source>
        <dbReference type="Proteomes" id="UP000292282"/>
    </source>
</evidence>
<evidence type="ECO:0000313" key="3">
    <source>
        <dbReference type="EMBL" id="TBU11266.1"/>
    </source>
</evidence>
<dbReference type="STRING" id="1176355.A0A4Q9KU96"/>